<dbReference type="InterPro" id="IPR011330">
    <property type="entry name" value="Glyco_hydro/deAcase_b/a-brl"/>
</dbReference>
<gene>
    <name evidence="1" type="ORF">EXM22_00650</name>
</gene>
<accession>A0A5C1QGJ6</accession>
<dbReference type="PANTHER" id="PTHR30292:SF0">
    <property type="entry name" value="5-OXOPROLINASE SUBUNIT A"/>
    <property type="match status" value="1"/>
</dbReference>
<proteinExistence type="predicted"/>
<dbReference type="Proteomes" id="UP000324209">
    <property type="component" value="Chromosome"/>
</dbReference>
<dbReference type="SUPFAM" id="SSF88713">
    <property type="entry name" value="Glycoside hydrolase/deacetylase"/>
    <property type="match status" value="1"/>
</dbReference>
<sequence length="248" mass="27395">MKINCDIGERGSDHPVDTALMQHIDIANIACGGHAGDNASIRAFRTLADRFDVDVTAHLSYPDKQNFGRLTMNIQQEELLHSLDHQYALMADVKTVKFHGALYNDAASDASLAKLLANWLQKNSINSIVTQFDSELALACENLGISVMAEAFAERRYALNPQNGKLSLVNRSKDYASIHELDEAVQHSLKIMNDQKVTAFYETDGQVKQKEAVLMAQTICIHSDSEISLTLATALQRAFGREKSGSKK</sequence>
<evidence type="ECO:0000313" key="1">
    <source>
        <dbReference type="EMBL" id="QEN06567.1"/>
    </source>
</evidence>
<dbReference type="Pfam" id="PF03746">
    <property type="entry name" value="LamB_YcsF"/>
    <property type="match status" value="1"/>
</dbReference>
<dbReference type="OrthoDB" id="9773478at2"/>
<reference evidence="1 2" key="1">
    <citation type="submission" date="2019-02" db="EMBL/GenBank/DDBJ databases">
        <title>Complete Genome Sequence and Methylome Analysis of free living Spirochaetas.</title>
        <authorList>
            <person name="Fomenkov A."/>
            <person name="Dubinina G."/>
            <person name="Leshcheva N."/>
            <person name="Mikheeva N."/>
            <person name="Grabovich M."/>
            <person name="Vincze T."/>
            <person name="Roberts R.J."/>
        </authorList>
    </citation>
    <scope>NUCLEOTIDE SEQUENCE [LARGE SCALE GENOMIC DNA]</scope>
    <source>
        <strain evidence="1 2">K2</strain>
    </source>
</reference>
<name>A0A5C1QGJ6_9SPIO</name>
<dbReference type="RefSeq" id="WP_149484650.1">
    <property type="nucleotide sequence ID" value="NZ_CP036150.1"/>
</dbReference>
<dbReference type="InterPro" id="IPR005501">
    <property type="entry name" value="LamB/YcsF/PxpA-like"/>
</dbReference>
<dbReference type="GO" id="GO:0005975">
    <property type="term" value="P:carbohydrate metabolic process"/>
    <property type="evidence" value="ECO:0007669"/>
    <property type="project" value="InterPro"/>
</dbReference>
<dbReference type="EMBL" id="CP036150">
    <property type="protein sequence ID" value="QEN06567.1"/>
    <property type="molecule type" value="Genomic_DNA"/>
</dbReference>
<dbReference type="AlphaFoldDB" id="A0A5C1QGJ6"/>
<dbReference type="Gene3D" id="3.20.20.370">
    <property type="entry name" value="Glycoside hydrolase/deacetylase"/>
    <property type="match status" value="1"/>
</dbReference>
<dbReference type="KEGG" id="ock:EXM22_00650"/>
<evidence type="ECO:0000313" key="2">
    <source>
        <dbReference type="Proteomes" id="UP000324209"/>
    </source>
</evidence>
<keyword evidence="2" id="KW-1185">Reference proteome</keyword>
<dbReference type="PANTHER" id="PTHR30292">
    <property type="entry name" value="UNCHARACTERIZED PROTEIN YBGL-RELATED"/>
    <property type="match status" value="1"/>
</dbReference>
<protein>
    <submittedName>
        <fullName evidence="1">LamB/YcsF family protein</fullName>
    </submittedName>
</protein>
<organism evidence="1 2">
    <name type="scientific">Oceanispirochaeta crateris</name>
    <dbReference type="NCBI Taxonomy" id="2518645"/>
    <lineage>
        <taxon>Bacteria</taxon>
        <taxon>Pseudomonadati</taxon>
        <taxon>Spirochaetota</taxon>
        <taxon>Spirochaetia</taxon>
        <taxon>Spirochaetales</taxon>
        <taxon>Spirochaetaceae</taxon>
        <taxon>Oceanispirochaeta</taxon>
    </lineage>
</organism>